<dbReference type="PROSITE" id="PS51194">
    <property type="entry name" value="HELICASE_CTER"/>
    <property type="match status" value="1"/>
</dbReference>
<accession>A0A6N8DLG9</accession>
<dbReference type="GO" id="GO:0005829">
    <property type="term" value="C:cytosol"/>
    <property type="evidence" value="ECO:0007669"/>
    <property type="project" value="TreeGrafter"/>
</dbReference>
<feature type="compositionally biased region" description="Basic residues" evidence="1">
    <location>
        <begin position="11"/>
        <end position="23"/>
    </location>
</feature>
<dbReference type="InterPro" id="IPR001650">
    <property type="entry name" value="Helicase_C-like"/>
</dbReference>
<evidence type="ECO:0000256" key="1">
    <source>
        <dbReference type="SAM" id="MobiDB-lite"/>
    </source>
</evidence>
<feature type="domain" description="Helicase ATP-binding" evidence="2">
    <location>
        <begin position="56"/>
        <end position="197"/>
    </location>
</feature>
<keyword evidence="4" id="KW-0347">Helicase</keyword>
<dbReference type="InterPro" id="IPR050742">
    <property type="entry name" value="Helicase_Restrict-Modif_Enz"/>
</dbReference>
<dbReference type="GO" id="GO:0005524">
    <property type="term" value="F:ATP binding"/>
    <property type="evidence" value="ECO:0007669"/>
    <property type="project" value="InterPro"/>
</dbReference>
<dbReference type="InterPro" id="IPR014001">
    <property type="entry name" value="Helicase_ATP-bd"/>
</dbReference>
<sequence length="692" mass="77068">MRPTHFLAGPRTRRTDRRGHGRQHRDLSRWRQAVRGRRMQVKLRPYQQESIDALFNYWGADGGNGLLVLPTGAGKSLVLAKICQELLQNWPSMRIGIVTHVKELVEQNAQEILRLWPSAPIGIYSAGVGRRDLRSKIMFMGIQSVHRKVQQLGKFDVLLVDEAHLIPKNSDTMYGRFIADCLEAVPDMRLVGLTATPYRLDSGRLDGKGGMFDAIVYEANVRDLIEQGYLSKLISKATLAQIDTKGLHKRGGEFIQSEMDARARIPTIIESAVGEICEHGEHREGWLIFCTGVEHAADVMAEVRKQGITCETVTGETPKGVRDRIIRDYKAKKIRCLTSVGVLTTGFNAPHVDLVALLRPTLSTGLYVQMVGRAFRLASGKLDALILDFAGNVTRHGPVDAVAPQRQGGAKGKKEKTDEEKEDTVRAKVCPACREYNAIGAKSCVVCGYEWPPEVAPHKPEAEETAILSTEAVKPQMIKVQSVRVRRHKKPGSLDTFRLTFETWNKSYSKWLCFEHGGRMGHEARMWWKGMGGNTPAPSTIAEALERFDAEIGECVGISVRKNGKYHDILSMEFEPGPWIGHPRVVQEKPDPFAGAGGWEHNADGPFGGAYKKRPDDYFSWGKKPADPTAGMTEDQKKVIPKIEALFAKTIENGCTPQEQHLAHVKANQLLGQYSLERLGTGQIVIYDEIPF</sequence>
<dbReference type="SMART" id="SM00487">
    <property type="entry name" value="DEXDc"/>
    <property type="match status" value="1"/>
</dbReference>
<dbReference type="InterPro" id="IPR006935">
    <property type="entry name" value="Helicase/UvrB_N"/>
</dbReference>
<dbReference type="PANTHER" id="PTHR47396">
    <property type="entry name" value="TYPE I RESTRICTION ENZYME ECOKI R PROTEIN"/>
    <property type="match status" value="1"/>
</dbReference>
<dbReference type="Pfam" id="PF00271">
    <property type="entry name" value="Helicase_C"/>
    <property type="match status" value="1"/>
</dbReference>
<comment type="caution">
    <text evidence="4">The sequence shown here is derived from an EMBL/GenBank/DDBJ whole genome shotgun (WGS) entry which is preliminary data.</text>
</comment>
<dbReference type="SUPFAM" id="SSF52540">
    <property type="entry name" value="P-loop containing nucleoside triphosphate hydrolases"/>
    <property type="match status" value="1"/>
</dbReference>
<dbReference type="AlphaFoldDB" id="A0A6N8DLG9"/>
<dbReference type="Gene3D" id="3.40.50.300">
    <property type="entry name" value="P-loop containing nucleotide triphosphate hydrolases"/>
    <property type="match status" value="2"/>
</dbReference>
<dbReference type="GO" id="GO:0016787">
    <property type="term" value="F:hydrolase activity"/>
    <property type="evidence" value="ECO:0007669"/>
    <property type="project" value="InterPro"/>
</dbReference>
<evidence type="ECO:0000313" key="4">
    <source>
        <dbReference type="EMBL" id="MTV31370.1"/>
    </source>
</evidence>
<dbReference type="Proteomes" id="UP000439113">
    <property type="component" value="Unassembled WGS sequence"/>
</dbReference>
<dbReference type="EMBL" id="WNKS01000007">
    <property type="protein sequence ID" value="MTV31370.1"/>
    <property type="molecule type" value="Genomic_DNA"/>
</dbReference>
<reference evidence="4 5" key="1">
    <citation type="submission" date="2019-11" db="EMBL/GenBank/DDBJ databases">
        <title>Whole-genome sequence of a Rhodoblastus acidophilus DSM 142.</title>
        <authorList>
            <person name="Kyndt J.A."/>
            <person name="Meyer T.E."/>
        </authorList>
    </citation>
    <scope>NUCLEOTIDE SEQUENCE [LARGE SCALE GENOMIC DNA]</scope>
    <source>
        <strain evidence="4 5">DSM 142</strain>
    </source>
</reference>
<gene>
    <name evidence="4" type="ORF">GJ654_10230</name>
</gene>
<evidence type="ECO:0000313" key="5">
    <source>
        <dbReference type="Proteomes" id="UP000439113"/>
    </source>
</evidence>
<organism evidence="4 5">
    <name type="scientific">Rhodoblastus acidophilus</name>
    <name type="common">Rhodopseudomonas acidophila</name>
    <dbReference type="NCBI Taxonomy" id="1074"/>
    <lineage>
        <taxon>Bacteria</taxon>
        <taxon>Pseudomonadati</taxon>
        <taxon>Pseudomonadota</taxon>
        <taxon>Alphaproteobacteria</taxon>
        <taxon>Hyphomicrobiales</taxon>
        <taxon>Rhodoblastaceae</taxon>
        <taxon>Rhodoblastus</taxon>
    </lineage>
</organism>
<dbReference type="OrthoDB" id="5194627at2"/>
<dbReference type="PANTHER" id="PTHR47396:SF1">
    <property type="entry name" value="ATP-DEPENDENT HELICASE IRC3-RELATED"/>
    <property type="match status" value="1"/>
</dbReference>
<dbReference type="GO" id="GO:0004386">
    <property type="term" value="F:helicase activity"/>
    <property type="evidence" value="ECO:0007669"/>
    <property type="project" value="UniProtKB-KW"/>
</dbReference>
<name>A0A6N8DLG9_RHOAC</name>
<feature type="region of interest" description="Disordered" evidence="1">
    <location>
        <begin position="1"/>
        <end position="28"/>
    </location>
</feature>
<feature type="domain" description="Helicase C-terminal" evidence="3">
    <location>
        <begin position="268"/>
        <end position="425"/>
    </location>
</feature>
<dbReference type="PROSITE" id="PS51192">
    <property type="entry name" value="HELICASE_ATP_BIND_1"/>
    <property type="match status" value="1"/>
</dbReference>
<evidence type="ECO:0000259" key="3">
    <source>
        <dbReference type="PROSITE" id="PS51194"/>
    </source>
</evidence>
<proteinExistence type="predicted"/>
<dbReference type="InterPro" id="IPR027417">
    <property type="entry name" value="P-loop_NTPase"/>
</dbReference>
<feature type="region of interest" description="Disordered" evidence="1">
    <location>
        <begin position="398"/>
        <end position="420"/>
    </location>
</feature>
<protein>
    <submittedName>
        <fullName evidence="4">DEAD/DEAH box helicase</fullName>
    </submittedName>
</protein>
<dbReference type="GO" id="GO:0003677">
    <property type="term" value="F:DNA binding"/>
    <property type="evidence" value="ECO:0007669"/>
    <property type="project" value="InterPro"/>
</dbReference>
<keyword evidence="4" id="KW-0547">Nucleotide-binding</keyword>
<keyword evidence="4" id="KW-0067">ATP-binding</keyword>
<dbReference type="Pfam" id="PF04851">
    <property type="entry name" value="ResIII"/>
    <property type="match status" value="1"/>
</dbReference>
<dbReference type="SMART" id="SM00490">
    <property type="entry name" value="HELICc"/>
    <property type="match status" value="1"/>
</dbReference>
<evidence type="ECO:0000259" key="2">
    <source>
        <dbReference type="PROSITE" id="PS51192"/>
    </source>
</evidence>
<keyword evidence="4" id="KW-0378">Hydrolase</keyword>